<dbReference type="InterPro" id="IPR050747">
    <property type="entry name" value="Mitochondrial_chaperone_BCS1"/>
</dbReference>
<gene>
    <name evidence="2" type="ORF">SAMN05421780_10278</name>
</gene>
<evidence type="ECO:0000259" key="1">
    <source>
        <dbReference type="Pfam" id="PF00004"/>
    </source>
</evidence>
<proteinExistence type="predicted"/>
<accession>A0A1I1FBV6</accession>
<dbReference type="InterPro" id="IPR003959">
    <property type="entry name" value="ATPase_AAA_core"/>
</dbReference>
<feature type="domain" description="ATPase AAA-type core" evidence="1">
    <location>
        <begin position="203"/>
        <end position="322"/>
    </location>
</feature>
<dbReference type="STRING" id="927664.SAMN05421780_10278"/>
<dbReference type="EMBL" id="FOLE01000002">
    <property type="protein sequence ID" value="SFB95178.1"/>
    <property type="molecule type" value="Genomic_DNA"/>
</dbReference>
<evidence type="ECO:0000313" key="3">
    <source>
        <dbReference type="Proteomes" id="UP000199514"/>
    </source>
</evidence>
<dbReference type="PANTHER" id="PTHR23070">
    <property type="entry name" value="BCS1 AAA-TYPE ATPASE"/>
    <property type="match status" value="1"/>
</dbReference>
<reference evidence="2 3" key="1">
    <citation type="submission" date="2016-10" db="EMBL/GenBank/DDBJ databases">
        <authorList>
            <person name="de Groot N.N."/>
        </authorList>
    </citation>
    <scope>NUCLEOTIDE SEQUENCE [LARGE SCALE GENOMIC DNA]</scope>
    <source>
        <strain evidence="2 3">DSM 6793</strain>
    </source>
</reference>
<dbReference type="GO" id="GO:0016887">
    <property type="term" value="F:ATP hydrolysis activity"/>
    <property type="evidence" value="ECO:0007669"/>
    <property type="project" value="InterPro"/>
</dbReference>
<dbReference type="OrthoDB" id="9809379at2"/>
<dbReference type="Gene3D" id="3.40.50.300">
    <property type="entry name" value="P-loop containing nucleotide triphosphate hydrolases"/>
    <property type="match status" value="1"/>
</dbReference>
<name>A0A1I1FBV6_9BACT</name>
<dbReference type="AlphaFoldDB" id="A0A1I1FBV6"/>
<dbReference type="RefSeq" id="WP_091508107.1">
    <property type="nucleotide sequence ID" value="NZ_FOLE01000002.1"/>
</dbReference>
<organism evidence="2 3">
    <name type="scientific">Flexibacter flexilis DSM 6793</name>
    <dbReference type="NCBI Taxonomy" id="927664"/>
    <lineage>
        <taxon>Bacteria</taxon>
        <taxon>Pseudomonadati</taxon>
        <taxon>Bacteroidota</taxon>
        <taxon>Cytophagia</taxon>
        <taxon>Cytophagales</taxon>
        <taxon>Flexibacteraceae</taxon>
        <taxon>Flexibacter</taxon>
    </lineage>
</organism>
<evidence type="ECO:0000313" key="2">
    <source>
        <dbReference type="EMBL" id="SFB95178.1"/>
    </source>
</evidence>
<dbReference type="InterPro" id="IPR027417">
    <property type="entry name" value="P-loop_NTPase"/>
</dbReference>
<dbReference type="Pfam" id="PF00004">
    <property type="entry name" value="AAA"/>
    <property type="match status" value="1"/>
</dbReference>
<sequence>MKTKSSTNNNTQTYEIPTQPLPLAYPSMDIFSERINYILCYRFYFALYGNIPCTIHIYDLDTNKAEKAWIEQHFADVKAKYFRKDYVRKDNKFEYDDVFFVLKNDIIIDFDYSNRGIILMFPSAQEAAAQAMADEFKTFMRKEKKAARQIYLIVQGDYGLNLRALDNKIPKMLVTENYNDDLTALHPLVLEKLRKKSENGLFLFYGAPGTGKSTYIRYLVGKVNNKKVIFLSPRIAGNLDSPSFTELLLDNPESVIVIEDAESLLVSRDENRTSDLSVLLNLTDGILGTNLGIQFICTFNTQITNIDAALLRKGRLTAAYEFKPLATEKANVLLEKIGVKDRKVSEPTTLADIYNIEEQEFGFASKARSVIGFR</sequence>
<dbReference type="Proteomes" id="UP000199514">
    <property type="component" value="Unassembled WGS sequence"/>
</dbReference>
<keyword evidence="3" id="KW-1185">Reference proteome</keyword>
<protein>
    <submittedName>
        <fullName evidence="2">ATPase family associated with various cellular activities (AAA)</fullName>
    </submittedName>
</protein>
<dbReference type="SUPFAM" id="SSF52540">
    <property type="entry name" value="P-loop containing nucleoside triphosphate hydrolases"/>
    <property type="match status" value="2"/>
</dbReference>
<dbReference type="GO" id="GO:0005524">
    <property type="term" value="F:ATP binding"/>
    <property type="evidence" value="ECO:0007669"/>
    <property type="project" value="InterPro"/>
</dbReference>